<evidence type="ECO:0000313" key="9">
    <source>
        <dbReference type="EMBL" id="KAL0368635.1"/>
    </source>
</evidence>
<comment type="caution">
    <text evidence="9">The sequence shown here is derived from an EMBL/GenBank/DDBJ whole genome shotgun (WGS) entry which is preliminary data.</text>
</comment>
<dbReference type="InterPro" id="IPR014001">
    <property type="entry name" value="Helicase_ATP-bd"/>
</dbReference>
<proteinExistence type="predicted"/>
<dbReference type="GO" id="GO:0006281">
    <property type="term" value="P:DNA repair"/>
    <property type="evidence" value="ECO:0007669"/>
    <property type="project" value="TreeGrafter"/>
</dbReference>
<dbReference type="InterPro" id="IPR027417">
    <property type="entry name" value="P-loop_NTPase"/>
</dbReference>
<keyword evidence="1" id="KW-0547">Nucleotide-binding</keyword>
<evidence type="ECO:0000256" key="5">
    <source>
        <dbReference type="SAM" id="MobiDB-lite"/>
    </source>
</evidence>
<evidence type="ECO:0000256" key="2">
    <source>
        <dbReference type="ARBA" id="ARBA00022801"/>
    </source>
</evidence>
<protein>
    <submittedName>
        <fullName evidence="9">SWI/SNF-related matrix-associated actin-dependent regulator of chromatin subfamily A-like protein 1</fullName>
    </submittedName>
</protein>
<dbReference type="FunFam" id="3.40.50.10810:FF:000044">
    <property type="entry name" value="Chromatin remodeling factor18"/>
    <property type="match status" value="1"/>
</dbReference>
<dbReference type="PROSITE" id="PS51192">
    <property type="entry name" value="HELICASE_ATP_BIND_1"/>
    <property type="match status" value="1"/>
</dbReference>
<dbReference type="FunFam" id="3.40.50.300:FF:001501">
    <property type="entry name" value="Chromatin remodeling factor18"/>
    <property type="match status" value="1"/>
</dbReference>
<gene>
    <name evidence="9" type="ORF">Scaly_1082400</name>
</gene>
<evidence type="ECO:0000259" key="7">
    <source>
        <dbReference type="PROSITE" id="PS51194"/>
    </source>
</evidence>
<sequence length="722" mass="80652">MDDWELSAEELDSLERDALKQLAQRSSSSAAATTSHSNFSRPNVSSMPAVVPSSRSPAKPTFLSHPPVDGDKATVLTSKLVPKIIGEFLLFLFHVNCVHISDCHTLTFAYSCILWDDFLLSSDDPSKQQHPRITVKFFLHASGNIAAKFPYDKVLVGAFHSIPRASWNAKERLWMFPLSSLSTAEGVLRDFPVSNVEIENLDPLVRRAIAAATVLPDLQDRYEKIPGYIETKLLPFQRDGVRYLSTGDCLFRLYAWADEMGLGKTLQAIAVTSCIREAWPVLILTPSSLRLQWASMIQQWLDIAPSDILWSGSNRGGFNIVPSNTRRPINLDGVFNIISYDTVPKLQDMLLASDFKVVIADESHFLKNAQAKRTSASLPILQKAQYAILLSGTPALSRPIELFKQLQALYPEVYKNVHEYGGRYCKGGIFGVYQGASNHEELHNLIKATLMIRRLKKDVLSELPVKRRQQVFLELGQDEMRQINALFRELEVVKLKIKSCQSREEAESLKFTEKNLINKIYTDSAEAKVPAVLDYLGTIIEAGCKFLIFAHHQPMIDSIHKFLLKKKVGCIRIDGSTPAASRQALVTEFQEKDSVKAAVLSIKAGGVGLTLTAASTVIFAELSWTPGDIIQAEDRAHRIGQVSSVNIYYLLANDTVDDIIWDVIQSKLENLGQMLDGHENSLEVSVDQPGCSPLKQRTLDSFVKRCNNSHSDDEPKHKHPRN</sequence>
<dbReference type="InterPro" id="IPR010003">
    <property type="entry name" value="HARP_dom"/>
</dbReference>
<evidence type="ECO:0000256" key="1">
    <source>
        <dbReference type="ARBA" id="ARBA00022741"/>
    </source>
</evidence>
<feature type="compositionally biased region" description="Low complexity" evidence="5">
    <location>
        <begin position="26"/>
        <end position="37"/>
    </location>
</feature>
<name>A0AAW2QMA3_9LAMI</name>
<dbReference type="Pfam" id="PF00271">
    <property type="entry name" value="Helicase_C"/>
    <property type="match status" value="1"/>
</dbReference>
<dbReference type="InterPro" id="IPR049730">
    <property type="entry name" value="SNF2/RAD54-like_C"/>
</dbReference>
<dbReference type="EMBL" id="JACGWM010000006">
    <property type="protein sequence ID" value="KAL0368635.1"/>
    <property type="molecule type" value="Genomic_DNA"/>
</dbReference>
<dbReference type="InterPro" id="IPR038718">
    <property type="entry name" value="SNF2-like_sf"/>
</dbReference>
<dbReference type="PANTHER" id="PTHR45766:SF3">
    <property type="entry name" value="DNA ANNEALING HELICASE AND ENDONUCLEASE ZRANB3"/>
    <property type="match status" value="1"/>
</dbReference>
<dbReference type="GO" id="GO:0004386">
    <property type="term" value="F:helicase activity"/>
    <property type="evidence" value="ECO:0007669"/>
    <property type="project" value="UniProtKB-KW"/>
</dbReference>
<keyword evidence="4" id="KW-0067">ATP-binding</keyword>
<dbReference type="InterPro" id="IPR001650">
    <property type="entry name" value="Helicase_C-like"/>
</dbReference>
<dbReference type="PROSITE" id="PS51194">
    <property type="entry name" value="HELICASE_CTER"/>
    <property type="match status" value="1"/>
</dbReference>
<evidence type="ECO:0000256" key="3">
    <source>
        <dbReference type="ARBA" id="ARBA00022806"/>
    </source>
</evidence>
<dbReference type="SMART" id="SM00490">
    <property type="entry name" value="HELICc"/>
    <property type="match status" value="1"/>
</dbReference>
<feature type="region of interest" description="Disordered" evidence="5">
    <location>
        <begin position="25"/>
        <end position="65"/>
    </location>
</feature>
<dbReference type="Gene3D" id="3.40.50.300">
    <property type="entry name" value="P-loop containing nucleotide triphosphate hydrolases"/>
    <property type="match status" value="1"/>
</dbReference>
<organism evidence="9">
    <name type="scientific">Sesamum calycinum</name>
    <dbReference type="NCBI Taxonomy" id="2727403"/>
    <lineage>
        <taxon>Eukaryota</taxon>
        <taxon>Viridiplantae</taxon>
        <taxon>Streptophyta</taxon>
        <taxon>Embryophyta</taxon>
        <taxon>Tracheophyta</taxon>
        <taxon>Spermatophyta</taxon>
        <taxon>Magnoliopsida</taxon>
        <taxon>eudicotyledons</taxon>
        <taxon>Gunneridae</taxon>
        <taxon>Pentapetalae</taxon>
        <taxon>asterids</taxon>
        <taxon>lamiids</taxon>
        <taxon>Lamiales</taxon>
        <taxon>Pedaliaceae</taxon>
        <taxon>Sesamum</taxon>
    </lineage>
</organism>
<dbReference type="GO" id="GO:0016787">
    <property type="term" value="F:hydrolase activity"/>
    <property type="evidence" value="ECO:0007669"/>
    <property type="project" value="UniProtKB-KW"/>
</dbReference>
<dbReference type="SUPFAM" id="SSF52540">
    <property type="entry name" value="P-loop containing nucleoside triphosphate hydrolases"/>
    <property type="match status" value="2"/>
</dbReference>
<dbReference type="PANTHER" id="PTHR45766">
    <property type="entry name" value="DNA ANNEALING HELICASE AND ENDONUCLEASE ZRANB3 FAMILY MEMBER"/>
    <property type="match status" value="1"/>
</dbReference>
<feature type="domain" description="HARP" evidence="8">
    <location>
        <begin position="129"/>
        <end position="203"/>
    </location>
</feature>
<dbReference type="InterPro" id="IPR000330">
    <property type="entry name" value="SNF2_N"/>
</dbReference>
<evidence type="ECO:0000256" key="4">
    <source>
        <dbReference type="ARBA" id="ARBA00022840"/>
    </source>
</evidence>
<evidence type="ECO:0000259" key="8">
    <source>
        <dbReference type="PROSITE" id="PS51467"/>
    </source>
</evidence>
<feature type="domain" description="Helicase C-terminal" evidence="7">
    <location>
        <begin position="532"/>
        <end position="683"/>
    </location>
</feature>
<reference evidence="9" key="2">
    <citation type="journal article" date="2024" name="Plant">
        <title>Genomic evolution and insights into agronomic trait innovations of Sesamum species.</title>
        <authorList>
            <person name="Miao H."/>
            <person name="Wang L."/>
            <person name="Qu L."/>
            <person name="Liu H."/>
            <person name="Sun Y."/>
            <person name="Le M."/>
            <person name="Wang Q."/>
            <person name="Wei S."/>
            <person name="Zheng Y."/>
            <person name="Lin W."/>
            <person name="Duan Y."/>
            <person name="Cao H."/>
            <person name="Xiong S."/>
            <person name="Wang X."/>
            <person name="Wei L."/>
            <person name="Li C."/>
            <person name="Ma Q."/>
            <person name="Ju M."/>
            <person name="Zhao R."/>
            <person name="Li G."/>
            <person name="Mu C."/>
            <person name="Tian Q."/>
            <person name="Mei H."/>
            <person name="Zhang T."/>
            <person name="Gao T."/>
            <person name="Zhang H."/>
        </authorList>
    </citation>
    <scope>NUCLEOTIDE SEQUENCE</scope>
    <source>
        <strain evidence="9">KEN8</strain>
    </source>
</reference>
<dbReference type="CDD" id="cd18010">
    <property type="entry name" value="DEXHc_HARP_SMARCAL1"/>
    <property type="match status" value="1"/>
</dbReference>
<dbReference type="SMART" id="SM00487">
    <property type="entry name" value="DEXDc"/>
    <property type="match status" value="1"/>
</dbReference>
<dbReference type="GO" id="GO:0004520">
    <property type="term" value="F:DNA endonuclease activity"/>
    <property type="evidence" value="ECO:0007669"/>
    <property type="project" value="TreeGrafter"/>
</dbReference>
<reference evidence="9" key="1">
    <citation type="submission" date="2020-06" db="EMBL/GenBank/DDBJ databases">
        <authorList>
            <person name="Li T."/>
            <person name="Hu X."/>
            <person name="Zhang T."/>
            <person name="Song X."/>
            <person name="Zhang H."/>
            <person name="Dai N."/>
            <person name="Sheng W."/>
            <person name="Hou X."/>
            <person name="Wei L."/>
        </authorList>
    </citation>
    <scope>NUCLEOTIDE SEQUENCE</scope>
    <source>
        <strain evidence="9">KEN8</strain>
        <tissue evidence="9">Leaf</tissue>
    </source>
</reference>
<dbReference type="GO" id="GO:0043596">
    <property type="term" value="C:nuclear replication fork"/>
    <property type="evidence" value="ECO:0007669"/>
    <property type="project" value="TreeGrafter"/>
</dbReference>
<dbReference type="CDD" id="cd18793">
    <property type="entry name" value="SF2_C_SNF"/>
    <property type="match status" value="1"/>
</dbReference>
<dbReference type="Gene3D" id="3.40.50.10810">
    <property type="entry name" value="Tandem AAA-ATPase domain"/>
    <property type="match status" value="1"/>
</dbReference>
<dbReference type="GO" id="GO:0031297">
    <property type="term" value="P:replication fork processing"/>
    <property type="evidence" value="ECO:0007669"/>
    <property type="project" value="TreeGrafter"/>
</dbReference>
<keyword evidence="2" id="KW-0378">Hydrolase</keyword>
<dbReference type="AlphaFoldDB" id="A0AAW2QMA3"/>
<feature type="domain" description="Helicase ATP-binding" evidence="6">
    <location>
        <begin position="257"/>
        <end position="412"/>
    </location>
</feature>
<keyword evidence="3" id="KW-0347">Helicase</keyword>
<dbReference type="Pfam" id="PF00176">
    <property type="entry name" value="SNF2-rel_dom"/>
    <property type="match status" value="1"/>
</dbReference>
<dbReference type="PROSITE" id="PS51467">
    <property type="entry name" value="HARP"/>
    <property type="match status" value="1"/>
</dbReference>
<evidence type="ECO:0000259" key="6">
    <source>
        <dbReference type="PROSITE" id="PS51192"/>
    </source>
</evidence>
<dbReference type="GO" id="GO:0005524">
    <property type="term" value="F:ATP binding"/>
    <property type="evidence" value="ECO:0007669"/>
    <property type="project" value="UniProtKB-KW"/>
</dbReference>
<accession>A0AAW2QMA3</accession>